<evidence type="ECO:0000256" key="8">
    <source>
        <dbReference type="ARBA" id="ARBA00022840"/>
    </source>
</evidence>
<dbReference type="PRINTS" id="PR00986">
    <property type="entry name" value="TRNASYNTHVAL"/>
</dbReference>
<dbReference type="InterPro" id="IPR014729">
    <property type="entry name" value="Rossmann-like_a/b/a_fold"/>
</dbReference>
<dbReference type="InterPro" id="IPR033705">
    <property type="entry name" value="Anticodon_Ia_Val"/>
</dbReference>
<evidence type="ECO:0000256" key="2">
    <source>
        <dbReference type="ARBA" id="ARBA00004496"/>
    </source>
</evidence>
<name>A0A9Q0LST1_ANAIG</name>
<comment type="caution">
    <text evidence="17">The sequence shown here is derived from an EMBL/GenBank/DDBJ whole genome shotgun (WGS) entry which is preliminary data.</text>
</comment>
<dbReference type="InterPro" id="IPR001412">
    <property type="entry name" value="aa-tRNA-synth_I_CS"/>
</dbReference>
<evidence type="ECO:0000313" key="18">
    <source>
        <dbReference type="Proteomes" id="UP001149090"/>
    </source>
</evidence>
<dbReference type="SUPFAM" id="SSF50677">
    <property type="entry name" value="ValRS/IleRS/LeuRS editing domain"/>
    <property type="match status" value="1"/>
</dbReference>
<accession>A0A9Q0LST1</accession>
<dbReference type="InterPro" id="IPR002300">
    <property type="entry name" value="aa-tRNA-synth_Ia"/>
</dbReference>
<evidence type="ECO:0000256" key="6">
    <source>
        <dbReference type="ARBA" id="ARBA00022598"/>
    </source>
</evidence>
<evidence type="ECO:0000256" key="9">
    <source>
        <dbReference type="ARBA" id="ARBA00022917"/>
    </source>
</evidence>
<dbReference type="PROSITE" id="PS00178">
    <property type="entry name" value="AA_TRNA_LIGASE_I"/>
    <property type="match status" value="1"/>
</dbReference>
<feature type="domain" description="Aminoacyl-tRNA synthetase class Ia" evidence="15">
    <location>
        <begin position="48"/>
        <end position="673"/>
    </location>
</feature>
<keyword evidence="9 14" id="KW-0648">Protein biosynthesis</keyword>
<dbReference type="PANTHER" id="PTHR11946">
    <property type="entry name" value="VALYL-TRNA SYNTHETASES"/>
    <property type="match status" value="1"/>
</dbReference>
<dbReference type="Proteomes" id="UP001149090">
    <property type="component" value="Unassembled WGS sequence"/>
</dbReference>
<evidence type="ECO:0000256" key="10">
    <source>
        <dbReference type="ARBA" id="ARBA00023146"/>
    </source>
</evidence>
<dbReference type="Gene3D" id="1.10.287.380">
    <property type="entry name" value="Valyl-tRNA synthetase, C-terminal domain"/>
    <property type="match status" value="1"/>
</dbReference>
<dbReference type="FunFam" id="3.90.740.10:FF:000005">
    <property type="entry name" value="Valine--tRNA ligase, mitochondrial"/>
    <property type="match status" value="1"/>
</dbReference>
<dbReference type="EMBL" id="JAPDFW010000059">
    <property type="protein sequence ID" value="KAJ5076808.1"/>
    <property type="molecule type" value="Genomic_DNA"/>
</dbReference>
<dbReference type="SUPFAM" id="SSF47323">
    <property type="entry name" value="Anticodon-binding domain of a subclass of class I aminoacyl-tRNA synthetases"/>
    <property type="match status" value="1"/>
</dbReference>
<organism evidence="17 18">
    <name type="scientific">Anaeramoeba ignava</name>
    <name type="common">Anaerobic marine amoeba</name>
    <dbReference type="NCBI Taxonomy" id="1746090"/>
    <lineage>
        <taxon>Eukaryota</taxon>
        <taxon>Metamonada</taxon>
        <taxon>Anaeramoebidae</taxon>
        <taxon>Anaeramoeba</taxon>
    </lineage>
</organism>
<dbReference type="GO" id="GO:0005524">
    <property type="term" value="F:ATP binding"/>
    <property type="evidence" value="ECO:0007669"/>
    <property type="project" value="UniProtKB-KW"/>
</dbReference>
<dbReference type="InterPro" id="IPR013155">
    <property type="entry name" value="M/V/L/I-tRNA-synth_anticd-bd"/>
</dbReference>
<dbReference type="CDD" id="cd00817">
    <property type="entry name" value="ValRS_core"/>
    <property type="match status" value="1"/>
</dbReference>
<dbReference type="GO" id="GO:0005739">
    <property type="term" value="C:mitochondrion"/>
    <property type="evidence" value="ECO:0007669"/>
    <property type="project" value="UniProtKB-SubCell"/>
</dbReference>
<evidence type="ECO:0000256" key="4">
    <source>
        <dbReference type="ARBA" id="ARBA00013169"/>
    </source>
</evidence>
<proteinExistence type="inferred from homology"/>
<evidence type="ECO:0000256" key="11">
    <source>
        <dbReference type="ARBA" id="ARBA00029936"/>
    </source>
</evidence>
<dbReference type="GO" id="GO:0005829">
    <property type="term" value="C:cytosol"/>
    <property type="evidence" value="ECO:0007669"/>
    <property type="project" value="TreeGrafter"/>
</dbReference>
<dbReference type="SUPFAM" id="SSF52374">
    <property type="entry name" value="Nucleotidylyl transferase"/>
    <property type="match status" value="1"/>
</dbReference>
<dbReference type="Gene3D" id="1.10.730.10">
    <property type="entry name" value="Isoleucyl-tRNA Synthetase, Domain 1"/>
    <property type="match status" value="1"/>
</dbReference>
<dbReference type="AlphaFoldDB" id="A0A9Q0LST1"/>
<dbReference type="NCBIfam" id="NF004349">
    <property type="entry name" value="PRK05729.1"/>
    <property type="match status" value="1"/>
</dbReference>
<gene>
    <name evidence="17" type="ORF">M0811_00125</name>
</gene>
<dbReference type="Gene3D" id="3.40.50.620">
    <property type="entry name" value="HUPs"/>
    <property type="match status" value="2"/>
</dbReference>
<evidence type="ECO:0000256" key="7">
    <source>
        <dbReference type="ARBA" id="ARBA00022741"/>
    </source>
</evidence>
<dbReference type="GO" id="GO:0004832">
    <property type="term" value="F:valine-tRNA ligase activity"/>
    <property type="evidence" value="ECO:0007669"/>
    <property type="project" value="UniProtKB-EC"/>
</dbReference>
<evidence type="ECO:0000256" key="3">
    <source>
        <dbReference type="ARBA" id="ARBA00005594"/>
    </source>
</evidence>
<evidence type="ECO:0000259" key="15">
    <source>
        <dbReference type="Pfam" id="PF00133"/>
    </source>
</evidence>
<dbReference type="FunFam" id="1.10.730.10:FF:000009">
    <property type="entry name" value="Valine--tRNA ligase, mitochondrial"/>
    <property type="match status" value="1"/>
</dbReference>
<dbReference type="InterPro" id="IPR002303">
    <property type="entry name" value="Valyl-tRNA_ligase"/>
</dbReference>
<feature type="domain" description="Methionyl/Valyl/Leucyl/Isoleucyl-tRNA synthetase anticodon-binding" evidence="16">
    <location>
        <begin position="721"/>
        <end position="871"/>
    </location>
</feature>
<dbReference type="Pfam" id="PF00133">
    <property type="entry name" value="tRNA-synt_1"/>
    <property type="match status" value="1"/>
</dbReference>
<dbReference type="InterPro" id="IPR009008">
    <property type="entry name" value="Val/Leu/Ile-tRNA-synth_edit"/>
</dbReference>
<keyword evidence="5" id="KW-0963">Cytoplasm</keyword>
<comment type="similarity">
    <text evidence="3 14">Belongs to the class-I aminoacyl-tRNA synthetase family.</text>
</comment>
<dbReference type="OrthoDB" id="629407at2759"/>
<evidence type="ECO:0000256" key="1">
    <source>
        <dbReference type="ARBA" id="ARBA00004173"/>
    </source>
</evidence>
<dbReference type="EC" id="6.1.1.9" evidence="4"/>
<dbReference type="HAMAP" id="MF_02004">
    <property type="entry name" value="Val_tRNA_synth_type1"/>
    <property type="match status" value="1"/>
</dbReference>
<dbReference type="OMA" id="LDTWMDS"/>
<keyword evidence="18" id="KW-1185">Reference proteome</keyword>
<evidence type="ECO:0000256" key="12">
    <source>
        <dbReference type="ARBA" id="ARBA00040837"/>
    </source>
</evidence>
<evidence type="ECO:0000256" key="5">
    <source>
        <dbReference type="ARBA" id="ARBA00022490"/>
    </source>
</evidence>
<keyword evidence="6 14" id="KW-0436">Ligase</keyword>
<dbReference type="GO" id="GO:0006438">
    <property type="term" value="P:valyl-tRNA aminoacylation"/>
    <property type="evidence" value="ECO:0007669"/>
    <property type="project" value="InterPro"/>
</dbReference>
<dbReference type="InterPro" id="IPR037118">
    <property type="entry name" value="Val-tRNA_synth_C_sf"/>
</dbReference>
<evidence type="ECO:0000256" key="14">
    <source>
        <dbReference type="RuleBase" id="RU363035"/>
    </source>
</evidence>
<evidence type="ECO:0000259" key="16">
    <source>
        <dbReference type="Pfam" id="PF08264"/>
    </source>
</evidence>
<comment type="subcellular location">
    <subcellularLocation>
        <location evidence="2">Cytoplasm</location>
    </subcellularLocation>
    <subcellularLocation>
        <location evidence="1">Mitochondrion</location>
    </subcellularLocation>
</comment>
<keyword evidence="10 14" id="KW-0030">Aminoacyl-tRNA synthetase</keyword>
<dbReference type="FunFam" id="3.40.50.620:FF:000020">
    <property type="entry name" value="Valine--tRNA ligase, mitochondrial"/>
    <property type="match status" value="1"/>
</dbReference>
<keyword evidence="8 14" id="KW-0067">ATP-binding</keyword>
<protein>
    <recommendedName>
        <fullName evidence="12">Valine--tRNA ligase, mitochondrial</fullName>
        <ecNumber evidence="4">6.1.1.9</ecNumber>
    </recommendedName>
    <alternativeName>
        <fullName evidence="11">Valyl-tRNA synthetase</fullName>
    </alternativeName>
</protein>
<dbReference type="GO" id="GO:0002161">
    <property type="term" value="F:aminoacyl-tRNA deacylase activity"/>
    <property type="evidence" value="ECO:0007669"/>
    <property type="project" value="InterPro"/>
</dbReference>
<dbReference type="InterPro" id="IPR009080">
    <property type="entry name" value="tRNAsynth_Ia_anticodon-bd"/>
</dbReference>
<dbReference type="FunFam" id="3.40.50.620:FF:000078">
    <property type="entry name" value="Valine--tRNA ligase, mitochondrial"/>
    <property type="match status" value="1"/>
</dbReference>
<dbReference type="CDD" id="cd07962">
    <property type="entry name" value="Anticodon_Ia_Val"/>
    <property type="match status" value="1"/>
</dbReference>
<evidence type="ECO:0000256" key="13">
    <source>
        <dbReference type="ARBA" id="ARBA00047552"/>
    </source>
</evidence>
<sequence>MSTEKKNKKKESGIQKVIFINKTPTGEKKDLSHPIEKSYEPPVVEAAWYDWWEKKGFFKPSNSEKKFVIVIPPPNVTGSLHLGHALTNSIQDTLVRWHRLKGESVLWVPGTDHAGIATQVVVEKKIMREQKKTKYDLGREKFVEEVWKWKEEFGNKIFIQLRKLGSSLDWTKEVFTMDEIRTKSVNEAFVRMFDEGIIYRSDRLVNWSCALRTAISDIEVEYITLEKKTMMNVPGHGNKKYPFGILTEFAYPLDLSDEDQKNTSLKEIVVATTRIETMLGDTAVAVHPDDPRYKDLHGKFVIHPFNSRKIPIITDAKAVDMSFGTGAVKITPGHDPNDFETGIRNSLQLINIFNEDGTINKEGGKFEGMKRFDARIAIYEELKQKGLIRGEKPNPMRIGICSRSGDIIEPILKPQWFVNCNKMAEESIEVVKTGKLKIIPDIFEDTWFRWLENIRDWCISRQLWWGHRIPAYFVDLPNHNRDKTEHWIAARTEEEAREKAGKKFNIEKTEEIKLYQDEDVLDTWFSSGLFPFSVFGWPEETQDLKTFFPTTLLETGHDILFFWVARMVMMSLNLTKQLPFSYVYLHPIIRDAHGRKMSKSLGNVVDPNDVISGITLKELNDKLLQGNLNPNEVNLAKKGQAKEFPKGIAQCGADALRFGLCAYTIQGRDVNLDINRIVGYRMFCNKIWNAVKFTLNFLGDSFELNPESMQNPFQKGESMIDLWILSRLNEAIIKTNESFEEYKLSKVTDFLYSFWLNELCGVYLELLKPIKDLDSNIPENEVKKNAAKYTLYRCVETGLRLLHPVMPFLTEELWQRLPKLKDDPESIMISRYPEPIDAWRNEEAEKTVDYLLKIIHACRSTRQNYLLTNERPNCFLKIHNDFPFQLLDSHLSIIATLGQVGQILIVSSDSPQNLSGFTLYVVDQSCSVHLNLKGIVDFEKEILKMKKKREGIQSRMQKFIEKTQIPNYSEKVPKEIQDLNSEKIDSLSKQLEQIDSQIEEMERMKF</sequence>
<comment type="catalytic activity">
    <reaction evidence="13">
        <text>tRNA(Val) + L-valine + ATP = L-valyl-tRNA(Val) + AMP + diphosphate</text>
        <dbReference type="Rhea" id="RHEA:10704"/>
        <dbReference type="Rhea" id="RHEA-COMP:9672"/>
        <dbReference type="Rhea" id="RHEA-COMP:9708"/>
        <dbReference type="ChEBI" id="CHEBI:30616"/>
        <dbReference type="ChEBI" id="CHEBI:33019"/>
        <dbReference type="ChEBI" id="CHEBI:57762"/>
        <dbReference type="ChEBI" id="CHEBI:78442"/>
        <dbReference type="ChEBI" id="CHEBI:78537"/>
        <dbReference type="ChEBI" id="CHEBI:456215"/>
        <dbReference type="EC" id="6.1.1.9"/>
    </reaction>
</comment>
<dbReference type="PANTHER" id="PTHR11946:SF109">
    <property type="entry name" value="VALINE--TRNA LIGASE"/>
    <property type="match status" value="1"/>
</dbReference>
<dbReference type="Pfam" id="PF08264">
    <property type="entry name" value="Anticodon_1"/>
    <property type="match status" value="1"/>
</dbReference>
<reference evidence="17" key="1">
    <citation type="submission" date="2022-10" db="EMBL/GenBank/DDBJ databases">
        <title>Novel sulphate-reducing endosymbionts in the free-living metamonad Anaeramoeba.</title>
        <authorList>
            <person name="Jerlstrom-Hultqvist J."/>
            <person name="Cepicka I."/>
            <person name="Gallot-Lavallee L."/>
            <person name="Salas-Leiva D."/>
            <person name="Curtis B.A."/>
            <person name="Zahonova K."/>
            <person name="Pipaliya S."/>
            <person name="Dacks J."/>
            <person name="Roger A.J."/>
        </authorList>
    </citation>
    <scope>NUCLEOTIDE SEQUENCE</scope>
    <source>
        <strain evidence="17">BMAN</strain>
    </source>
</reference>
<keyword evidence="7 14" id="KW-0547">Nucleotide-binding</keyword>
<evidence type="ECO:0000313" key="17">
    <source>
        <dbReference type="EMBL" id="KAJ5076808.1"/>
    </source>
</evidence>
<dbReference type="NCBIfam" id="TIGR00422">
    <property type="entry name" value="valS"/>
    <property type="match status" value="1"/>
</dbReference>